<dbReference type="SMART" id="SM00516">
    <property type="entry name" value="SEC14"/>
    <property type="match status" value="1"/>
</dbReference>
<evidence type="ECO:0000256" key="2">
    <source>
        <dbReference type="ARBA" id="ARBA00004406"/>
    </source>
</evidence>
<evidence type="ECO:0000256" key="16">
    <source>
        <dbReference type="RuleBase" id="RU367059"/>
    </source>
</evidence>
<dbReference type="EMBL" id="JASBNA010000014">
    <property type="protein sequence ID" value="KAK7687281.1"/>
    <property type="molecule type" value="Genomic_DNA"/>
</dbReference>
<keyword evidence="8" id="KW-0479">Metal-binding</keyword>
<dbReference type="PANTHER" id="PTHR47669:SF1">
    <property type="entry name" value="PHOSPHATIDYLINOSITOL TRANSFER PROTEIN SFH5"/>
    <property type="match status" value="1"/>
</dbReference>
<dbReference type="SUPFAM" id="SSF46938">
    <property type="entry name" value="CRAL/TRIO N-terminal domain"/>
    <property type="match status" value="1"/>
</dbReference>
<dbReference type="InterPro" id="IPR036273">
    <property type="entry name" value="CRAL/TRIO_N_dom_sf"/>
</dbReference>
<proteinExistence type="inferred from homology"/>
<dbReference type="SUPFAM" id="SSF52087">
    <property type="entry name" value="CRAL/TRIO domain"/>
    <property type="match status" value="1"/>
</dbReference>
<dbReference type="Proteomes" id="UP001385951">
    <property type="component" value="Unassembled WGS sequence"/>
</dbReference>
<dbReference type="GO" id="GO:0046872">
    <property type="term" value="F:metal ion binding"/>
    <property type="evidence" value="ECO:0007669"/>
    <property type="project" value="UniProtKB-KW"/>
</dbReference>
<dbReference type="InterPro" id="IPR011074">
    <property type="entry name" value="CRAL/TRIO_N_dom"/>
</dbReference>
<keyword evidence="10 16" id="KW-0492">Microsome</keyword>
<evidence type="ECO:0000256" key="6">
    <source>
        <dbReference type="ARBA" id="ARBA00022490"/>
    </source>
</evidence>
<dbReference type="InterPro" id="IPR042938">
    <property type="entry name" value="Sfh5"/>
</dbReference>
<evidence type="ECO:0000256" key="9">
    <source>
        <dbReference type="ARBA" id="ARBA00022824"/>
    </source>
</evidence>
<keyword evidence="20" id="KW-1185">Reference proteome</keyword>
<comment type="caution">
    <text evidence="19">The sequence shown here is derived from an EMBL/GenBank/DDBJ whole genome shotgun (WGS) entry which is preliminary data.</text>
</comment>
<evidence type="ECO:0000256" key="11">
    <source>
        <dbReference type="ARBA" id="ARBA00023004"/>
    </source>
</evidence>
<accession>A0AAW0G2M9</accession>
<feature type="compositionally biased region" description="Basic and acidic residues" evidence="17">
    <location>
        <begin position="22"/>
        <end position="31"/>
    </location>
</feature>
<sequence length="334" mass="37162">MSEPTAATTAPTTEPEAVPAPKIEEEHKADAVTEAAPVEIPVESTPAPASEPAPETKEEPAAAPAPTEPEVEEPQNELTKKFTEQEWKALKEFRTELPAIFTEAYHPDEKDAKSEPIQIWGVTLDPAAPAKDAKTSVLLMKFLRARNLNVKDAHTMLVGTLRWRDEFKVNELAKEEFPADIFGKLGYIAGKDKGGRPVIYNLYGASDIKAVFGDVQRFIRWRVQFMEKSIELLDFETIDQMVQVHDYDGVSFLAGRDANQKAAASEATNIFQNHYPEFLSRKFFINVPTVLSWIFWAFKSVLSAATFAKMSVVGHGQSSIKSAFLPLIDIEQIP</sequence>
<dbReference type="GO" id="GO:0005886">
    <property type="term" value="C:plasma membrane"/>
    <property type="evidence" value="ECO:0007669"/>
    <property type="project" value="TreeGrafter"/>
</dbReference>
<evidence type="ECO:0000256" key="7">
    <source>
        <dbReference type="ARBA" id="ARBA00022617"/>
    </source>
</evidence>
<keyword evidence="12 16" id="KW-0445">Lipid transport</keyword>
<dbReference type="Gene3D" id="3.40.525.10">
    <property type="entry name" value="CRAL-TRIO lipid binding domain"/>
    <property type="match status" value="1"/>
</dbReference>
<dbReference type="InterPro" id="IPR036865">
    <property type="entry name" value="CRAL-TRIO_dom_sf"/>
</dbReference>
<evidence type="ECO:0000256" key="14">
    <source>
        <dbReference type="ARBA" id="ARBA00024146"/>
    </source>
</evidence>
<evidence type="ECO:0000256" key="17">
    <source>
        <dbReference type="SAM" id="MobiDB-lite"/>
    </source>
</evidence>
<comment type="subcellular location">
    <subcellularLocation>
        <location evidence="16">Cytoplasm</location>
    </subcellularLocation>
    <subcellularLocation>
        <location evidence="2 16">Endoplasmic reticulum membrane</location>
        <topology evidence="2 16">Peripheral membrane protein</topology>
    </subcellularLocation>
    <subcellularLocation>
        <location evidence="16">Microsome membrane</location>
        <topology evidence="16">Peripheral membrane protein</topology>
    </subcellularLocation>
</comment>
<keyword evidence="9 16" id="KW-0256">Endoplasmic reticulum</keyword>
<dbReference type="PROSITE" id="PS50191">
    <property type="entry name" value="CRAL_TRIO"/>
    <property type="match status" value="1"/>
</dbReference>
<dbReference type="Pfam" id="PF00650">
    <property type="entry name" value="CRAL_TRIO"/>
    <property type="match status" value="1"/>
</dbReference>
<feature type="domain" description="CRAL-TRIO" evidence="18">
    <location>
        <begin position="169"/>
        <end position="334"/>
    </location>
</feature>
<comment type="similarity">
    <text evidence="3 16">Belongs to the SFH5 family.</text>
</comment>
<dbReference type="InterPro" id="IPR001251">
    <property type="entry name" value="CRAL-TRIO_dom"/>
</dbReference>
<dbReference type="GO" id="GO:0005829">
    <property type="term" value="C:cytosol"/>
    <property type="evidence" value="ECO:0007669"/>
    <property type="project" value="TreeGrafter"/>
</dbReference>
<feature type="compositionally biased region" description="Low complexity" evidence="17">
    <location>
        <begin position="41"/>
        <end position="53"/>
    </location>
</feature>
<comment type="function">
    <text evidence="15">Non-classical phosphatidylinositol (PtdIns) transfer protein (PITP), which exhibits PtdIns-binding/transfer activity in the absence of detectable PtdCho-binding/transfer activity. Regulates PtdIns(4,5)P2 homeostasis at the plasma membrane. Heme-binding protein that may play a role in organic oxidant-induced stress responses.</text>
</comment>
<organism evidence="19 20">
    <name type="scientific">Cerrena zonata</name>
    <dbReference type="NCBI Taxonomy" id="2478898"/>
    <lineage>
        <taxon>Eukaryota</taxon>
        <taxon>Fungi</taxon>
        <taxon>Dikarya</taxon>
        <taxon>Basidiomycota</taxon>
        <taxon>Agaricomycotina</taxon>
        <taxon>Agaricomycetes</taxon>
        <taxon>Polyporales</taxon>
        <taxon>Cerrenaceae</taxon>
        <taxon>Cerrena</taxon>
    </lineage>
</organism>
<evidence type="ECO:0000256" key="8">
    <source>
        <dbReference type="ARBA" id="ARBA00022723"/>
    </source>
</evidence>
<feature type="region of interest" description="Disordered" evidence="17">
    <location>
        <begin position="1"/>
        <end position="78"/>
    </location>
</feature>
<keyword evidence="6 16" id="KW-0963">Cytoplasm</keyword>
<comment type="cofactor">
    <cofactor evidence="1">
        <name>heme b</name>
        <dbReference type="ChEBI" id="CHEBI:60344"/>
    </cofactor>
</comment>
<keyword evidence="5 16" id="KW-0813">Transport</keyword>
<dbReference type="GO" id="GO:0043001">
    <property type="term" value="P:Golgi to plasma membrane protein transport"/>
    <property type="evidence" value="ECO:0007669"/>
    <property type="project" value="TreeGrafter"/>
</dbReference>
<keyword evidence="7" id="KW-0349">Heme</keyword>
<dbReference type="GO" id="GO:0005789">
    <property type="term" value="C:endoplasmic reticulum membrane"/>
    <property type="evidence" value="ECO:0007669"/>
    <property type="project" value="UniProtKB-SubCell"/>
</dbReference>
<dbReference type="GO" id="GO:0008526">
    <property type="term" value="F:phosphatidylinositol transfer activity"/>
    <property type="evidence" value="ECO:0007669"/>
    <property type="project" value="UniProtKB-UniRule"/>
</dbReference>
<dbReference type="GO" id="GO:0017157">
    <property type="term" value="P:regulation of exocytosis"/>
    <property type="evidence" value="ECO:0007669"/>
    <property type="project" value="TreeGrafter"/>
</dbReference>
<dbReference type="CDD" id="cd00170">
    <property type="entry name" value="SEC14"/>
    <property type="match status" value="1"/>
</dbReference>
<name>A0AAW0G2M9_9APHY</name>
<evidence type="ECO:0000313" key="20">
    <source>
        <dbReference type="Proteomes" id="UP001385951"/>
    </source>
</evidence>
<gene>
    <name evidence="19" type="ORF">QCA50_009786</name>
</gene>
<dbReference type="Pfam" id="PF03765">
    <property type="entry name" value="CRAL_TRIO_N"/>
    <property type="match status" value="1"/>
</dbReference>
<evidence type="ECO:0000256" key="3">
    <source>
        <dbReference type="ARBA" id="ARBA00006667"/>
    </source>
</evidence>
<protein>
    <recommendedName>
        <fullName evidence="4 16">Phosphatidylinositol transfer protein SFH5</fullName>
        <shortName evidence="16">PITP SFH5</shortName>
    </recommendedName>
</protein>
<dbReference type="SMART" id="SM01100">
    <property type="entry name" value="CRAL_TRIO_N"/>
    <property type="match status" value="1"/>
</dbReference>
<evidence type="ECO:0000256" key="13">
    <source>
        <dbReference type="ARBA" id="ARBA00023136"/>
    </source>
</evidence>
<comment type="catalytic activity">
    <reaction evidence="14">
        <text>a 1,2-diacyl-sn-glycero-3-phospho-(1D-myo-inositol)(in) = a 1,2-diacyl-sn-glycero-3-phospho-(1D-myo-inositol)(out)</text>
        <dbReference type="Rhea" id="RHEA:38691"/>
        <dbReference type="ChEBI" id="CHEBI:57880"/>
    </reaction>
    <physiologicalReaction direction="left-to-right" evidence="14">
        <dbReference type="Rhea" id="RHEA:38692"/>
    </physiologicalReaction>
</comment>
<dbReference type="PANTHER" id="PTHR47669">
    <property type="entry name" value="PHOSPHATIDYLINOSITOL TRANSFER PROTEIN SFH5"/>
    <property type="match status" value="1"/>
</dbReference>
<keyword evidence="13 16" id="KW-0472">Membrane</keyword>
<keyword evidence="11" id="KW-0408">Iron</keyword>
<dbReference type="GO" id="GO:0032541">
    <property type="term" value="C:cortical endoplasmic reticulum"/>
    <property type="evidence" value="ECO:0007669"/>
    <property type="project" value="TreeGrafter"/>
</dbReference>
<evidence type="ECO:0000256" key="5">
    <source>
        <dbReference type="ARBA" id="ARBA00022448"/>
    </source>
</evidence>
<evidence type="ECO:0000256" key="1">
    <source>
        <dbReference type="ARBA" id="ARBA00001970"/>
    </source>
</evidence>
<evidence type="ECO:0000256" key="4">
    <source>
        <dbReference type="ARBA" id="ARBA00018320"/>
    </source>
</evidence>
<evidence type="ECO:0000256" key="12">
    <source>
        <dbReference type="ARBA" id="ARBA00023055"/>
    </source>
</evidence>
<feature type="compositionally biased region" description="Low complexity" evidence="17">
    <location>
        <begin position="1"/>
        <end position="21"/>
    </location>
</feature>
<evidence type="ECO:0000256" key="15">
    <source>
        <dbReference type="ARBA" id="ARBA00024180"/>
    </source>
</evidence>
<evidence type="ECO:0000256" key="10">
    <source>
        <dbReference type="ARBA" id="ARBA00022848"/>
    </source>
</evidence>
<evidence type="ECO:0000313" key="19">
    <source>
        <dbReference type="EMBL" id="KAK7687281.1"/>
    </source>
</evidence>
<dbReference type="AlphaFoldDB" id="A0AAW0G2M9"/>
<evidence type="ECO:0000259" key="18">
    <source>
        <dbReference type="PROSITE" id="PS50191"/>
    </source>
</evidence>
<reference evidence="19 20" key="1">
    <citation type="submission" date="2022-09" db="EMBL/GenBank/DDBJ databases">
        <authorList>
            <person name="Palmer J.M."/>
        </authorList>
    </citation>
    <scope>NUCLEOTIDE SEQUENCE [LARGE SCALE GENOMIC DNA]</scope>
    <source>
        <strain evidence="19 20">DSM 7382</strain>
    </source>
</reference>